<sequence>MRLPGVDRHLAAAVRVDLAHPDLQQPGLVGRQHQWRLQHQLVHHRRAELLAGRRGQLHQGGAGHHHGAEHRVVGQPRLRLRRHPAGEHPLVAVAERHDRGEQRVVEPAGCRRRPRRRPPRADRVSIIQDWNIST</sequence>
<dbReference type="Proteomes" id="UP000053244">
    <property type="component" value="Unassembled WGS sequence"/>
</dbReference>
<evidence type="ECO:0000313" key="1">
    <source>
        <dbReference type="EMBL" id="KUL31255.1"/>
    </source>
</evidence>
<keyword evidence="2" id="KW-1185">Reference proteome</keyword>
<proteinExistence type="predicted"/>
<name>A0A124GA65_9ACTN</name>
<evidence type="ECO:0000313" key="2">
    <source>
        <dbReference type="Proteomes" id="UP000053244"/>
    </source>
</evidence>
<reference evidence="1 2" key="1">
    <citation type="submission" date="2015-10" db="EMBL/GenBank/DDBJ databases">
        <authorList>
            <person name="Gilbert D.G."/>
        </authorList>
    </citation>
    <scope>NUCLEOTIDE SEQUENCE [LARGE SCALE GENOMIC DNA]</scope>
    <source>
        <strain evidence="1 2">NRRL B-16712</strain>
    </source>
</reference>
<dbReference type="EMBL" id="LLZH01000223">
    <property type="protein sequence ID" value="KUL31255.1"/>
    <property type="molecule type" value="Genomic_DNA"/>
</dbReference>
<comment type="caution">
    <text evidence="1">The sequence shown here is derived from an EMBL/GenBank/DDBJ whole genome shotgun (WGS) entry which is preliminary data.</text>
</comment>
<protein>
    <submittedName>
        <fullName evidence="1">Uncharacterized protein</fullName>
    </submittedName>
</protein>
<accession>A0A124GA65</accession>
<organism evidence="1 2">
    <name type="scientific">Actinoplanes awajinensis subsp. mycoplanecinus</name>
    <dbReference type="NCBI Taxonomy" id="135947"/>
    <lineage>
        <taxon>Bacteria</taxon>
        <taxon>Bacillati</taxon>
        <taxon>Actinomycetota</taxon>
        <taxon>Actinomycetes</taxon>
        <taxon>Micromonosporales</taxon>
        <taxon>Micromonosporaceae</taxon>
        <taxon>Actinoplanes</taxon>
    </lineage>
</organism>
<gene>
    <name evidence="1" type="ORF">ADL15_22660</name>
</gene>
<dbReference type="AlphaFoldDB" id="A0A124GA65"/>